<dbReference type="Proteomes" id="UP000478505">
    <property type="component" value="Unassembled WGS sequence"/>
</dbReference>
<dbReference type="RefSeq" id="WP_164003594.1">
    <property type="nucleotide sequence ID" value="NZ_JAAIKD010000001.1"/>
</dbReference>
<comment type="caution">
    <text evidence="1">The sequence shown here is derived from an EMBL/GenBank/DDBJ whole genome shotgun (WGS) entry which is preliminary data.</text>
</comment>
<reference evidence="1 2" key="1">
    <citation type="submission" date="2020-02" db="EMBL/GenBank/DDBJ databases">
        <title>Flavobacteriaceae Psychroflexus bacterium YR1-1, complete genome.</title>
        <authorList>
            <person name="Li Y."/>
            <person name="Wu S."/>
        </authorList>
    </citation>
    <scope>NUCLEOTIDE SEQUENCE [LARGE SCALE GENOMIC DNA]</scope>
    <source>
        <strain evidence="1 2">YR1-1</strain>
    </source>
</reference>
<protein>
    <submittedName>
        <fullName evidence="1">Uncharacterized protein</fullName>
    </submittedName>
</protein>
<evidence type="ECO:0000313" key="1">
    <source>
        <dbReference type="EMBL" id="NEV92916.1"/>
    </source>
</evidence>
<organism evidence="1 2">
    <name type="scientific">Psychroflexus aurantiacus</name>
    <dbReference type="NCBI Taxonomy" id="2709310"/>
    <lineage>
        <taxon>Bacteria</taxon>
        <taxon>Pseudomonadati</taxon>
        <taxon>Bacteroidota</taxon>
        <taxon>Flavobacteriia</taxon>
        <taxon>Flavobacteriales</taxon>
        <taxon>Flavobacteriaceae</taxon>
        <taxon>Psychroflexus</taxon>
    </lineage>
</organism>
<gene>
    <name evidence="1" type="ORF">G3567_01995</name>
</gene>
<dbReference type="AlphaFoldDB" id="A0A6B3QXN8"/>
<dbReference type="EMBL" id="JAAIKD010000001">
    <property type="protein sequence ID" value="NEV92916.1"/>
    <property type="molecule type" value="Genomic_DNA"/>
</dbReference>
<keyword evidence="2" id="KW-1185">Reference proteome</keyword>
<sequence length="221" mass="25670">MKLKLILYLVLLIALSENLYSQDKLFYNRIHYFEHQACQHPIGTVIQDKVFYANNANPASFMNFNNSESEIAYVDLFNYGKYTAFNQFLKPEFLAANTVVMGFRQGVWSVTGSIQKAKSQFQLDKVKDTLVGDKTLKHIRIEPKDTLIHRFKSYNILINTRPQTELPLYTSPPIYFLLKGSLKELKGIVVETYFVDLQGYWFCRDVLSGFEITNKRVIILN</sequence>
<name>A0A6B3QXN8_9FLAO</name>
<evidence type="ECO:0000313" key="2">
    <source>
        <dbReference type="Proteomes" id="UP000478505"/>
    </source>
</evidence>
<accession>A0A6B3QXN8</accession>
<proteinExistence type="predicted"/>